<dbReference type="EMBL" id="VCHX02000109">
    <property type="protein sequence ID" value="TPQ21830.1"/>
    <property type="molecule type" value="Genomic_DNA"/>
</dbReference>
<evidence type="ECO:0000256" key="1">
    <source>
        <dbReference type="SAM" id="Phobius"/>
    </source>
</evidence>
<sequence>MPPDEWHRVYAAAPPAAPLACSLAAAVVLALCVVMLVRRQRPWVALGPDLDPVPAPATATGSGPQEYERPYATGATLRRHARRAMAAGVAGVLVGGLLGAGATFGASGLQRERREALGPWWGQLAGSVPVPEDRLDEGAAEWDGKSHFVRLPDRPERVAWQRGFKGPVALSMCGRGERARGTLVALEESSRHSVIVGHDARDGTRRWSVTVRRQDTAELSQVAVGEGCTVLVLIGTVVLAVDAYTGKVEGSSVLPQARHGAWHFITPAPEKYPWPRLVSLSDAEYAHLTAWDDGIVAVRRSDAELVAWADRRYGSCTHLVDYYRNEPESGQLLMDDCAGRSAVAVLPEPEAPEELRKERPPAYRLPPLQPLLAHAEMPVPAPPRGCRSGPLRILSASVTTLVETEWDCAGKAYRARISLSDSDSARFQRWAKSPVADAAPDVTFVRSGGVHHLLEAWGDTVKMVDGDNFDVWWTVVPRRGDPVVGLADSDVIVRDRRGQRDAGRGDLYQPILVLTRSGTLVALADPYEAEGKQRVRVTASSDVARQPCAGKRGLLADKISGTALVLCTTKGRTHVTAVTD</sequence>
<accession>A0A505DGC1</accession>
<organism evidence="2 3">
    <name type="scientific">Streptomyces sporangiiformans</name>
    <dbReference type="NCBI Taxonomy" id="2315329"/>
    <lineage>
        <taxon>Bacteria</taxon>
        <taxon>Bacillati</taxon>
        <taxon>Actinomycetota</taxon>
        <taxon>Actinomycetes</taxon>
        <taxon>Kitasatosporales</taxon>
        <taxon>Streptomycetaceae</taxon>
        <taxon>Streptomyces</taxon>
    </lineage>
</organism>
<keyword evidence="3" id="KW-1185">Reference proteome</keyword>
<dbReference type="AlphaFoldDB" id="A0A505DGC1"/>
<reference evidence="2 3" key="1">
    <citation type="submission" date="2019-06" db="EMBL/GenBank/DDBJ databases">
        <title>Streptomyces sporangiiformans sp. nov., a novel actinomycete isolated from soil in Mount Song.</title>
        <authorList>
            <person name="Han L."/>
        </authorList>
    </citation>
    <scope>NUCLEOTIDE SEQUENCE [LARGE SCALE GENOMIC DNA]</scope>
    <source>
        <strain evidence="2 3">NEAU-SSA 1</strain>
    </source>
</reference>
<keyword evidence="1" id="KW-0812">Transmembrane</keyword>
<dbReference type="Proteomes" id="UP000317378">
    <property type="component" value="Unassembled WGS sequence"/>
</dbReference>
<evidence type="ECO:0000313" key="3">
    <source>
        <dbReference type="Proteomes" id="UP000317378"/>
    </source>
</evidence>
<keyword evidence="1" id="KW-0472">Membrane</keyword>
<keyword evidence="1" id="KW-1133">Transmembrane helix</keyword>
<protein>
    <submittedName>
        <fullName evidence="2">Uncharacterized protein</fullName>
    </submittedName>
</protein>
<name>A0A505DGC1_9ACTN</name>
<feature type="transmembrane region" description="Helical" evidence="1">
    <location>
        <begin position="16"/>
        <end position="37"/>
    </location>
</feature>
<gene>
    <name evidence="2" type="ORF">FGD71_013110</name>
</gene>
<comment type="caution">
    <text evidence="2">The sequence shown here is derived from an EMBL/GenBank/DDBJ whole genome shotgun (WGS) entry which is preliminary data.</text>
</comment>
<feature type="transmembrane region" description="Helical" evidence="1">
    <location>
        <begin position="84"/>
        <end position="106"/>
    </location>
</feature>
<proteinExistence type="predicted"/>
<evidence type="ECO:0000313" key="2">
    <source>
        <dbReference type="EMBL" id="TPQ21830.1"/>
    </source>
</evidence>